<keyword evidence="3 6" id="KW-1133">Transmembrane helix</keyword>
<dbReference type="InterPro" id="IPR002293">
    <property type="entry name" value="AA/rel_permease1"/>
</dbReference>
<proteinExistence type="predicted"/>
<keyword evidence="2 6" id="KW-0812">Transmembrane</keyword>
<organism evidence="7 8">
    <name type="scientific">Pochonia chlamydosporia 170</name>
    <dbReference type="NCBI Taxonomy" id="1380566"/>
    <lineage>
        <taxon>Eukaryota</taxon>
        <taxon>Fungi</taxon>
        <taxon>Dikarya</taxon>
        <taxon>Ascomycota</taxon>
        <taxon>Pezizomycotina</taxon>
        <taxon>Sordariomycetes</taxon>
        <taxon>Hypocreomycetidae</taxon>
        <taxon>Hypocreales</taxon>
        <taxon>Clavicipitaceae</taxon>
        <taxon>Pochonia</taxon>
    </lineage>
</organism>
<sequence>MNALSSGNDDHAHRQNVGGRSSHDDREMQNALADVINMPVDKGRFVTRTPEEPFRLTFVDVTCLLINRTIGTGIFNGPRDVMKGVGSPGLAILVWVCGCIYGLSGAHVFLEYGLNVPRYVIDGVEQSVPRSGGELHYLQYVFPWPSYKKGTVLLSGVLFGISFILVGNMASNCIDCAVHLMQIANPDKKDFELNQEVIRGIAIVIAAVTCFIHAFSRRGGILLNNVFAIIKTLILVFIIIATWVVAGRRDGISALLQDKVGNVKDTAPTANDETVGAPQAFLSVIFAFFGFDQPSYVLGEIKNPRKNLPRSMWWGMGIVSVLYVGVNICYMIIVPADAQVANNVAQEFFKRVFKSDSRGQQTVNAFLAISSFGNVVVWTYTAARMKQEIAKQGFIPFAKFFAKNKDFSLGKLVTWLEGGRQNSPGCIIRFLNPANHSEKTPVGALLLHFLSCLVLILATWKMAVSNAYNILFRIFTYIIAAWFGFFLALGILILHFRGPPPTEPVQTRNHNHVPDQPSIQKTWAQMIKGTVNPNVGIFCATLYLAGSLYPIIMNWVPPSGSSSVEWYVVPVISWCVLAFSAVWFLGFVAIAKYRSYMGHKEFVYVCELEFDQAEKKKPRAVGDEDLPVAEASSGANRGGLILLHETIYMSWQAMETHVLHGGNGSTHNADDFAIPNQHGANHEHRQRAVSGEFDNTDFAQ</sequence>
<dbReference type="RefSeq" id="XP_018137950.1">
    <property type="nucleotide sequence ID" value="XM_018288515.1"/>
</dbReference>
<dbReference type="Proteomes" id="UP000078397">
    <property type="component" value="Unassembled WGS sequence"/>
</dbReference>
<feature type="transmembrane region" description="Helical" evidence="6">
    <location>
        <begin position="152"/>
        <end position="177"/>
    </location>
</feature>
<evidence type="ECO:0000313" key="7">
    <source>
        <dbReference type="EMBL" id="OAQ59989.1"/>
    </source>
</evidence>
<feature type="transmembrane region" description="Helical" evidence="6">
    <location>
        <begin position="197"/>
        <end position="215"/>
    </location>
</feature>
<evidence type="ECO:0000256" key="5">
    <source>
        <dbReference type="SAM" id="MobiDB-lite"/>
    </source>
</evidence>
<evidence type="ECO:0000256" key="4">
    <source>
        <dbReference type="ARBA" id="ARBA00023136"/>
    </source>
</evidence>
<protein>
    <submittedName>
        <fullName evidence="7">High-affinity methionine permease</fullName>
    </submittedName>
</protein>
<feature type="transmembrane region" description="Helical" evidence="6">
    <location>
        <begin position="567"/>
        <end position="590"/>
    </location>
</feature>
<dbReference type="OrthoDB" id="5982228at2759"/>
<feature type="transmembrane region" description="Helical" evidence="6">
    <location>
        <begin position="445"/>
        <end position="464"/>
    </location>
</feature>
<keyword evidence="4 6" id="KW-0472">Membrane</keyword>
<feature type="region of interest" description="Disordered" evidence="5">
    <location>
        <begin position="1"/>
        <end position="24"/>
    </location>
</feature>
<feature type="transmembrane region" description="Helical" evidence="6">
    <location>
        <begin position="535"/>
        <end position="555"/>
    </location>
</feature>
<feature type="transmembrane region" description="Helical" evidence="6">
    <location>
        <begin position="312"/>
        <end position="333"/>
    </location>
</feature>
<feature type="region of interest" description="Disordered" evidence="5">
    <location>
        <begin position="669"/>
        <end position="700"/>
    </location>
</feature>
<name>A0A179F4F5_METCM</name>
<feature type="transmembrane region" description="Helical" evidence="6">
    <location>
        <begin position="470"/>
        <end position="494"/>
    </location>
</feature>
<accession>A0A179F4F5</accession>
<dbReference type="Pfam" id="PF13520">
    <property type="entry name" value="AA_permease_2"/>
    <property type="match status" value="1"/>
</dbReference>
<dbReference type="PANTHER" id="PTHR11785">
    <property type="entry name" value="AMINO ACID TRANSPORTER"/>
    <property type="match status" value="1"/>
</dbReference>
<dbReference type="Gene3D" id="1.20.1740.10">
    <property type="entry name" value="Amino acid/polyamine transporter I"/>
    <property type="match status" value="1"/>
</dbReference>
<evidence type="ECO:0000256" key="3">
    <source>
        <dbReference type="ARBA" id="ARBA00022989"/>
    </source>
</evidence>
<feature type="transmembrane region" description="Helical" evidence="6">
    <location>
        <begin position="89"/>
        <end position="110"/>
    </location>
</feature>
<dbReference type="GO" id="GO:0015179">
    <property type="term" value="F:L-amino acid transmembrane transporter activity"/>
    <property type="evidence" value="ECO:0007669"/>
    <property type="project" value="TreeGrafter"/>
</dbReference>
<dbReference type="PANTHER" id="PTHR11785:SF382">
    <property type="entry name" value="LOW-AFFINITY METHIONINE PERMEASE"/>
    <property type="match status" value="1"/>
</dbReference>
<feature type="transmembrane region" description="Helical" evidence="6">
    <location>
        <begin position="221"/>
        <end position="246"/>
    </location>
</feature>
<dbReference type="KEGG" id="pchm:VFPPC_10081"/>
<comment type="caution">
    <text evidence="7">The sequence shown here is derived from an EMBL/GenBank/DDBJ whole genome shotgun (WGS) entry which is preliminary data.</text>
</comment>
<gene>
    <name evidence="7" type="ORF">VFPPC_10081</name>
</gene>
<dbReference type="STRING" id="1380566.A0A179F4F5"/>
<dbReference type="InterPro" id="IPR050598">
    <property type="entry name" value="AminoAcid_Transporter"/>
</dbReference>
<keyword evidence="8" id="KW-1185">Reference proteome</keyword>
<dbReference type="GO" id="GO:0016020">
    <property type="term" value="C:membrane"/>
    <property type="evidence" value="ECO:0007669"/>
    <property type="project" value="UniProtKB-SubCell"/>
</dbReference>
<evidence type="ECO:0000256" key="6">
    <source>
        <dbReference type="SAM" id="Phobius"/>
    </source>
</evidence>
<evidence type="ECO:0000313" key="8">
    <source>
        <dbReference type="Proteomes" id="UP000078397"/>
    </source>
</evidence>
<comment type="subcellular location">
    <subcellularLocation>
        <location evidence="1">Membrane</location>
        <topology evidence="1">Multi-pass membrane protein</topology>
    </subcellularLocation>
</comment>
<evidence type="ECO:0000256" key="1">
    <source>
        <dbReference type="ARBA" id="ARBA00004141"/>
    </source>
</evidence>
<dbReference type="AlphaFoldDB" id="A0A179F4F5"/>
<dbReference type="GeneID" id="28852509"/>
<reference evidence="7 8" key="1">
    <citation type="journal article" date="2016" name="PLoS Pathog.">
        <title>Biosynthesis of antibiotic leucinostatins in bio-control fungus Purpureocillium lilacinum and their inhibition on phytophthora revealed by genome mining.</title>
        <authorList>
            <person name="Wang G."/>
            <person name="Liu Z."/>
            <person name="Lin R."/>
            <person name="Li E."/>
            <person name="Mao Z."/>
            <person name="Ling J."/>
            <person name="Yang Y."/>
            <person name="Yin W.B."/>
            <person name="Xie B."/>
        </authorList>
    </citation>
    <scope>NUCLEOTIDE SEQUENCE [LARGE SCALE GENOMIC DNA]</scope>
    <source>
        <strain evidence="7">170</strain>
    </source>
</reference>
<dbReference type="EMBL" id="LSBJ02000004">
    <property type="protein sequence ID" value="OAQ59989.1"/>
    <property type="molecule type" value="Genomic_DNA"/>
</dbReference>
<evidence type="ECO:0000256" key="2">
    <source>
        <dbReference type="ARBA" id="ARBA00022692"/>
    </source>
</evidence>
<feature type="transmembrane region" description="Helical" evidence="6">
    <location>
        <begin position="363"/>
        <end position="383"/>
    </location>
</feature>